<dbReference type="RefSeq" id="WP_170219637.1">
    <property type="nucleotide sequence ID" value="NZ_BAAAUY010000012.1"/>
</dbReference>
<dbReference type="InterPro" id="IPR016032">
    <property type="entry name" value="Sig_transdc_resp-reg_C-effctor"/>
</dbReference>
<dbReference type="SMART" id="SM00421">
    <property type="entry name" value="HTH_LUXR"/>
    <property type="match status" value="1"/>
</dbReference>
<evidence type="ECO:0000313" key="5">
    <source>
        <dbReference type="Proteomes" id="UP000319094"/>
    </source>
</evidence>
<keyword evidence="2" id="KW-0067">ATP-binding</keyword>
<accession>A0A542Y4Z2</accession>
<dbReference type="PROSITE" id="PS00622">
    <property type="entry name" value="HTH_LUXR_1"/>
    <property type="match status" value="1"/>
</dbReference>
<dbReference type="GO" id="GO:0003677">
    <property type="term" value="F:DNA binding"/>
    <property type="evidence" value="ECO:0007669"/>
    <property type="project" value="InterPro"/>
</dbReference>
<evidence type="ECO:0000313" key="4">
    <source>
        <dbReference type="EMBL" id="TQL43142.1"/>
    </source>
</evidence>
<dbReference type="PANTHER" id="PTHR16305:SF28">
    <property type="entry name" value="GUANYLATE CYCLASE DOMAIN-CONTAINING PROTEIN"/>
    <property type="match status" value="1"/>
</dbReference>
<dbReference type="Pfam" id="PF00196">
    <property type="entry name" value="GerE"/>
    <property type="match status" value="1"/>
</dbReference>
<dbReference type="SUPFAM" id="SSF46894">
    <property type="entry name" value="C-terminal effector domain of the bipartite response regulators"/>
    <property type="match status" value="1"/>
</dbReference>
<evidence type="ECO:0000256" key="1">
    <source>
        <dbReference type="ARBA" id="ARBA00022741"/>
    </source>
</evidence>
<dbReference type="InterPro" id="IPR036388">
    <property type="entry name" value="WH-like_DNA-bd_sf"/>
</dbReference>
<comment type="caution">
    <text evidence="4">The sequence shown here is derived from an EMBL/GenBank/DDBJ whole genome shotgun (WGS) entry which is preliminary data.</text>
</comment>
<proteinExistence type="predicted"/>
<keyword evidence="1" id="KW-0547">Nucleotide-binding</keyword>
<dbReference type="Gene3D" id="1.10.10.10">
    <property type="entry name" value="Winged helix-like DNA-binding domain superfamily/Winged helix DNA-binding domain"/>
    <property type="match status" value="1"/>
</dbReference>
<dbReference type="SUPFAM" id="SSF52540">
    <property type="entry name" value="P-loop containing nucleoside triphosphate hydrolases"/>
    <property type="match status" value="1"/>
</dbReference>
<dbReference type="GO" id="GO:0006355">
    <property type="term" value="P:regulation of DNA-templated transcription"/>
    <property type="evidence" value="ECO:0007669"/>
    <property type="project" value="InterPro"/>
</dbReference>
<organism evidence="4 5">
    <name type="scientific">Leucobacter komagatae</name>
    <dbReference type="NCBI Taxonomy" id="55969"/>
    <lineage>
        <taxon>Bacteria</taxon>
        <taxon>Bacillati</taxon>
        <taxon>Actinomycetota</taxon>
        <taxon>Actinomycetes</taxon>
        <taxon>Micrococcales</taxon>
        <taxon>Microbacteriaceae</taxon>
        <taxon>Leucobacter</taxon>
    </lineage>
</organism>
<dbReference type="InterPro" id="IPR000792">
    <property type="entry name" value="Tscrpt_reg_LuxR_C"/>
</dbReference>
<dbReference type="InterPro" id="IPR027417">
    <property type="entry name" value="P-loop_NTPase"/>
</dbReference>
<name>A0A542Y4Z2_9MICO</name>
<dbReference type="PROSITE" id="PS50043">
    <property type="entry name" value="HTH_LUXR_2"/>
    <property type="match status" value="1"/>
</dbReference>
<reference evidence="4 5" key="1">
    <citation type="submission" date="2019-06" db="EMBL/GenBank/DDBJ databases">
        <title>Sequencing the genomes of 1000 actinobacteria strains.</title>
        <authorList>
            <person name="Klenk H.-P."/>
        </authorList>
    </citation>
    <scope>NUCLEOTIDE SEQUENCE [LARGE SCALE GENOMIC DNA]</scope>
    <source>
        <strain evidence="4 5">DSM 8803</strain>
    </source>
</reference>
<sequence>MPRTSRPSAPLATLREAELDEACLALAEPGAVLLLVGEAGAGKHVLAQQAIQREIVGGGVASSPTVVALNASTTVQQIPFALLRGVLPQADVAAPADIPDAAAGYAAAVAAWPGRAPGTIFLVDDADSADDLTLQVIAALAGEPNYRVVVTARSLAALPLPISQLLREKPATIIELPPLDHDQSAGLACHLLAPHAVEAETISRLHRASGGNPLFLTELVASLQRSGALTRFDDLVSWTSDADAPASLPEFLVRELSRTSPTTRSALLTVALAEPIPAATLADLGDIATPDAIDTLLHHRVLREDLAPDGSALLRTSNQLIGDTVRQAIPAGQRIRLLRRISETLPAELEHAPAETLLRGAVVLLDAGRLPPTPIMWRALNLATATNNYRLAVRIGRLLGGDQSLSERDRLEATTARLTAARFSGVPEFLNEPDLLRAPAPESGWARSRDGDLATILPAPGDSADTILSRIRLGLARADVLLYRDDDVAGARAILDHLRSVHSDPGSVAHELVVSGSYVRLAYAGDFAAARALRELPGAPRRAPGAIPIAGADILISSQSGDLRASRATARHSLPAALSRAAEYPTAGGEIFGALFMSEVLHGQVTSAARLHHALLRSVEHPTAAYREGTGLIGVITGTLALVEGRWVDATAELGASVEALNHSDGTGFLPVALAARAHALAAGGRAAEAAETLSQLEHTSLRASRVFEGPIRLASVMARLWLEDPAARDAAELLADWAGERGLALIELRALQLASLTPDPVSPALITRAELLRDRIDTRFAGALATVVRERAAGGPVVDTPAVRRLARHGVLAPLRWRVQLTPREREIAGLAVLGYQTKRIAAKLRISTRTVEAHLARVFTKLGVNDREGLSLHLEQRGSLWEPTRSTVFPEDVTGDFTVEEGEE</sequence>
<dbReference type="PANTHER" id="PTHR16305">
    <property type="entry name" value="TESTICULAR SOLUBLE ADENYLYL CYCLASE"/>
    <property type="match status" value="1"/>
</dbReference>
<evidence type="ECO:0000256" key="2">
    <source>
        <dbReference type="ARBA" id="ARBA00022840"/>
    </source>
</evidence>
<feature type="domain" description="HTH luxR-type" evidence="3">
    <location>
        <begin position="815"/>
        <end position="880"/>
    </location>
</feature>
<dbReference type="Proteomes" id="UP000319094">
    <property type="component" value="Unassembled WGS sequence"/>
</dbReference>
<dbReference type="PRINTS" id="PR00038">
    <property type="entry name" value="HTHLUXR"/>
</dbReference>
<dbReference type="AlphaFoldDB" id="A0A542Y4Z2"/>
<dbReference type="GO" id="GO:0005737">
    <property type="term" value="C:cytoplasm"/>
    <property type="evidence" value="ECO:0007669"/>
    <property type="project" value="TreeGrafter"/>
</dbReference>
<evidence type="ECO:0000259" key="3">
    <source>
        <dbReference type="PROSITE" id="PS50043"/>
    </source>
</evidence>
<protein>
    <submittedName>
        <fullName evidence="4">Regulatory LuxR family protein</fullName>
    </submittedName>
</protein>
<dbReference type="GO" id="GO:0005524">
    <property type="term" value="F:ATP binding"/>
    <property type="evidence" value="ECO:0007669"/>
    <property type="project" value="UniProtKB-KW"/>
</dbReference>
<keyword evidence="5" id="KW-1185">Reference proteome</keyword>
<dbReference type="CDD" id="cd06170">
    <property type="entry name" value="LuxR_C_like"/>
    <property type="match status" value="1"/>
</dbReference>
<dbReference type="EMBL" id="VFON01000001">
    <property type="protein sequence ID" value="TQL43142.1"/>
    <property type="molecule type" value="Genomic_DNA"/>
</dbReference>
<gene>
    <name evidence="4" type="ORF">FB468_1157</name>
</gene>
<dbReference type="GO" id="GO:0004016">
    <property type="term" value="F:adenylate cyclase activity"/>
    <property type="evidence" value="ECO:0007669"/>
    <property type="project" value="TreeGrafter"/>
</dbReference>